<name>A0AAE0SZZ1_9BIVA</name>
<keyword evidence="3" id="KW-1185">Reference proteome</keyword>
<organism evidence="2 3">
    <name type="scientific">Potamilus streckersoni</name>
    <dbReference type="NCBI Taxonomy" id="2493646"/>
    <lineage>
        <taxon>Eukaryota</taxon>
        <taxon>Metazoa</taxon>
        <taxon>Spiralia</taxon>
        <taxon>Lophotrochozoa</taxon>
        <taxon>Mollusca</taxon>
        <taxon>Bivalvia</taxon>
        <taxon>Autobranchia</taxon>
        <taxon>Heteroconchia</taxon>
        <taxon>Palaeoheterodonta</taxon>
        <taxon>Unionida</taxon>
        <taxon>Unionoidea</taxon>
        <taxon>Unionidae</taxon>
        <taxon>Ambleminae</taxon>
        <taxon>Lampsilini</taxon>
        <taxon>Potamilus</taxon>
    </lineage>
</organism>
<dbReference type="EMBL" id="JAEAOA010000546">
    <property type="protein sequence ID" value="KAK3600978.1"/>
    <property type="molecule type" value="Genomic_DNA"/>
</dbReference>
<evidence type="ECO:0000313" key="3">
    <source>
        <dbReference type="Proteomes" id="UP001195483"/>
    </source>
</evidence>
<dbReference type="AlphaFoldDB" id="A0AAE0SZZ1"/>
<evidence type="ECO:0000313" key="2">
    <source>
        <dbReference type="EMBL" id="KAK3600978.1"/>
    </source>
</evidence>
<reference evidence="2" key="3">
    <citation type="submission" date="2023-05" db="EMBL/GenBank/DDBJ databases">
        <authorList>
            <person name="Smith C.H."/>
        </authorList>
    </citation>
    <scope>NUCLEOTIDE SEQUENCE</scope>
    <source>
        <strain evidence="2">CHS0354</strain>
        <tissue evidence="2">Mantle</tissue>
    </source>
</reference>
<protein>
    <submittedName>
        <fullName evidence="2">Uncharacterized protein</fullName>
    </submittedName>
</protein>
<dbReference type="Proteomes" id="UP001195483">
    <property type="component" value="Unassembled WGS sequence"/>
</dbReference>
<feature type="region of interest" description="Disordered" evidence="1">
    <location>
        <begin position="293"/>
        <end position="324"/>
    </location>
</feature>
<gene>
    <name evidence="2" type="ORF">CHS0354_008088</name>
</gene>
<sequence length="324" mass="36797">MESALYRNCAIGDNNEAYLIVNYVIDLIQSNGGLVGRDIRDKNLATAQALHPVGTEPIVIPIESQTQLLAYPSKLPPSPSFGGISRTRRALAAKYQLIVDEEEHFDFRDDFSKKHRTPRTSSSFQSYKSYRNNQKQLITSTFSEDSNNNIRLSRLKKNISLAASRHVQYTKPINVDMESRVLYNQFDLKACPALALFKQSVLDTGSMSIVNVNRIFYYLCPTREKLDSVCNSHKTFSYICQLRMTSSSKLFFYIKKKKRRFSNSVKLKKSIRFLIAILTDIRDTLASVKYEIGKASKKRKAEESTSSTVAGELAETPSKEKEIT</sequence>
<reference evidence="2" key="2">
    <citation type="journal article" date="2021" name="Genome Biol. Evol.">
        <title>Developing a high-quality reference genome for a parasitic bivalve with doubly uniparental inheritance (Bivalvia: Unionida).</title>
        <authorList>
            <person name="Smith C.H."/>
        </authorList>
    </citation>
    <scope>NUCLEOTIDE SEQUENCE</scope>
    <source>
        <strain evidence="2">CHS0354</strain>
        <tissue evidence="2">Mantle</tissue>
    </source>
</reference>
<accession>A0AAE0SZZ1</accession>
<evidence type="ECO:0000256" key="1">
    <source>
        <dbReference type="SAM" id="MobiDB-lite"/>
    </source>
</evidence>
<proteinExistence type="predicted"/>
<reference evidence="2" key="1">
    <citation type="journal article" date="2021" name="Genome Biol. Evol.">
        <title>A High-Quality Reference Genome for a Parasitic Bivalve with Doubly Uniparental Inheritance (Bivalvia: Unionida).</title>
        <authorList>
            <person name="Smith C.H."/>
        </authorList>
    </citation>
    <scope>NUCLEOTIDE SEQUENCE</scope>
    <source>
        <strain evidence="2">CHS0354</strain>
    </source>
</reference>
<comment type="caution">
    <text evidence="2">The sequence shown here is derived from an EMBL/GenBank/DDBJ whole genome shotgun (WGS) entry which is preliminary data.</text>
</comment>